<keyword evidence="1 2" id="KW-0175">Coiled coil</keyword>
<gene>
    <name evidence="7" type="primary">gcc-2</name>
    <name evidence="5 7" type="ORF">CBG09976</name>
    <name evidence="5" type="ORF">CBG_09976</name>
</gene>
<feature type="coiled-coil region" evidence="2">
    <location>
        <begin position="573"/>
        <end position="603"/>
    </location>
</feature>
<feature type="compositionally biased region" description="Polar residues" evidence="3">
    <location>
        <begin position="489"/>
        <end position="498"/>
    </location>
</feature>
<evidence type="ECO:0000313" key="6">
    <source>
        <dbReference type="Proteomes" id="UP000008549"/>
    </source>
</evidence>
<feature type="coiled-coil region" evidence="2">
    <location>
        <begin position="46"/>
        <end position="83"/>
    </location>
</feature>
<organism evidence="5 6">
    <name type="scientific">Caenorhabditis briggsae</name>
    <dbReference type="NCBI Taxonomy" id="6238"/>
    <lineage>
        <taxon>Eukaryota</taxon>
        <taxon>Metazoa</taxon>
        <taxon>Ecdysozoa</taxon>
        <taxon>Nematoda</taxon>
        <taxon>Chromadorea</taxon>
        <taxon>Rhabditida</taxon>
        <taxon>Rhabditina</taxon>
        <taxon>Rhabditomorpha</taxon>
        <taxon>Rhabditoidea</taxon>
        <taxon>Rhabditidae</taxon>
        <taxon>Peloderinae</taxon>
        <taxon>Caenorhabditis</taxon>
    </lineage>
</organism>
<proteinExistence type="predicted"/>
<protein>
    <submittedName>
        <fullName evidence="5">Protein CBG09976</fullName>
    </submittedName>
</protein>
<dbReference type="EMBL" id="HE601459">
    <property type="protein sequence ID" value="CAP29495.1"/>
    <property type="molecule type" value="Genomic_DNA"/>
</dbReference>
<evidence type="ECO:0000313" key="5">
    <source>
        <dbReference type="EMBL" id="CAP29495.1"/>
    </source>
</evidence>
<feature type="domain" description="GRIP" evidence="4">
    <location>
        <begin position="599"/>
        <end position="650"/>
    </location>
</feature>
<evidence type="ECO:0000256" key="1">
    <source>
        <dbReference type="ARBA" id="ARBA00023054"/>
    </source>
</evidence>
<feature type="region of interest" description="Disordered" evidence="3">
    <location>
        <begin position="476"/>
        <end position="498"/>
    </location>
</feature>
<dbReference type="InterPro" id="IPR051952">
    <property type="entry name" value="Golgi-autophagy_related"/>
</dbReference>
<dbReference type="GeneID" id="8583640"/>
<accession>A8XA28</accession>
<dbReference type="AlphaFoldDB" id="A8XA28"/>
<feature type="region of interest" description="Disordered" evidence="3">
    <location>
        <begin position="407"/>
        <end position="426"/>
    </location>
</feature>
<dbReference type="InterPro" id="IPR000237">
    <property type="entry name" value="GRIP_dom"/>
</dbReference>
<sequence length="674" mass="76807">MSSLDSSKSPVPPAGSSGGGNKLDSLSKEDLVKFAKKQVAHLAEMKKNQAALMEKLKTKIGELEQLKNQSDNLKLVNDKLTSEAAQKVENNPTECTECLSKSGALIDLEKEVVEWKEKGTRADMFSLEIRDLESKMDQLNRALREKTEALVKAQEVITENDLAVNNMKKESSSSKSSIEKLTEENTRLSKAYEDEKAKRADFEGRLKSAECRIAELSDQQGNEKLGLARKMAESENRGRILEEAVDVLKGEKERLASKNEEYASKLEAAEKEFAEFKKKSHFVLEKKGKQADETRKLTEDLEKAKVTIAELEEQAGQTRQEHFKTLEDLAFSRDKMEKLERSLKAVKAELAETEKSHSTAMDELRSSSSKLIQRLDEELRLMRSSRDTAEQKIKDLEMTKEKVDHLLQNERQRSENENGSLKSKLSTATKQIQHLEKEVYDLKTDSENRRIQSHQQQQQKAIAAVVPQQIQLPEHPIPPHHYQRPTVAPSDSVSCYDEQTQPDRSLEDVLYGDLGDEYSEWTYFVFRFYRLITGVESDELSEEKFKALIEQLDNLKKTNHHVAELLSEAETTNGRLTTQNSLLKDEIRRLEREEKREAELSNEKNMEYLKNVFVQFLKPESVPAEREQLVVVLQRVLHLSPNEVDILKAASAHMATAQTGTWSSYFTGWTATTS</sequence>
<dbReference type="InParanoid" id="A8XA28"/>
<name>A8XA28_CAEBR</name>
<feature type="compositionally biased region" description="Basic and acidic residues" evidence="3">
    <location>
        <begin position="407"/>
        <end position="416"/>
    </location>
</feature>
<dbReference type="PANTHER" id="PTHR23157">
    <property type="entry name" value="GRIP AND COILED-COIL DOMAIN-CONTAINING PROTEIN 1"/>
    <property type="match status" value="1"/>
</dbReference>
<dbReference type="HOGENOM" id="CLU_027458_0_0_1"/>
<dbReference type="eggNOG" id="ENOG502SAHV">
    <property type="taxonomic scope" value="Eukaryota"/>
</dbReference>
<dbReference type="PANTHER" id="PTHR23157:SF26">
    <property type="entry name" value="GRIP AND COILED-COIL DOMAIN-CONTAINING PROTEIN 2"/>
    <property type="match status" value="1"/>
</dbReference>
<reference evidence="5 6" key="1">
    <citation type="journal article" date="2003" name="PLoS Biol.">
        <title>The genome sequence of Caenorhabditis briggsae: a platform for comparative genomics.</title>
        <authorList>
            <person name="Stein L.D."/>
            <person name="Bao Z."/>
            <person name="Blasiar D."/>
            <person name="Blumenthal T."/>
            <person name="Brent M.R."/>
            <person name="Chen N."/>
            <person name="Chinwalla A."/>
            <person name="Clarke L."/>
            <person name="Clee C."/>
            <person name="Coghlan A."/>
            <person name="Coulson A."/>
            <person name="D'Eustachio P."/>
            <person name="Fitch D.H."/>
            <person name="Fulton L.A."/>
            <person name="Fulton R.E."/>
            <person name="Griffiths-Jones S."/>
            <person name="Harris T.W."/>
            <person name="Hillier L.W."/>
            <person name="Kamath R."/>
            <person name="Kuwabara P.E."/>
            <person name="Mardis E.R."/>
            <person name="Marra M.A."/>
            <person name="Miner T.L."/>
            <person name="Minx P."/>
            <person name="Mullikin J.C."/>
            <person name="Plumb R.W."/>
            <person name="Rogers J."/>
            <person name="Schein J.E."/>
            <person name="Sohrmann M."/>
            <person name="Spieth J."/>
            <person name="Stajich J.E."/>
            <person name="Wei C."/>
            <person name="Willey D."/>
            <person name="Wilson R.K."/>
            <person name="Durbin R."/>
            <person name="Waterston R.H."/>
        </authorList>
    </citation>
    <scope>NUCLEOTIDE SEQUENCE [LARGE SCALE GENOMIC DNA]</scope>
    <source>
        <strain evidence="5 6">AF16</strain>
    </source>
</reference>
<dbReference type="PROSITE" id="PS50913">
    <property type="entry name" value="GRIP"/>
    <property type="match status" value="1"/>
</dbReference>
<dbReference type="STRING" id="6238.A8XA28"/>
<keyword evidence="6" id="KW-1185">Reference proteome</keyword>
<dbReference type="InterPro" id="IPR032023">
    <property type="entry name" value="GCC2_Rab_bind"/>
</dbReference>
<dbReference type="OMA" id="TEECDKQ"/>
<evidence type="ECO:0000259" key="4">
    <source>
        <dbReference type="PROSITE" id="PS50913"/>
    </source>
</evidence>
<dbReference type="Pfam" id="PF01465">
    <property type="entry name" value="GRIP"/>
    <property type="match status" value="1"/>
</dbReference>
<dbReference type="Proteomes" id="UP000008549">
    <property type="component" value="Unassembled WGS sequence"/>
</dbReference>
<dbReference type="Pfam" id="PF16704">
    <property type="entry name" value="Rab_bind"/>
    <property type="match status" value="1"/>
</dbReference>
<dbReference type="GO" id="GO:0005794">
    <property type="term" value="C:Golgi apparatus"/>
    <property type="evidence" value="ECO:0000318"/>
    <property type="project" value="GO_Central"/>
</dbReference>
<reference evidence="5 6" key="2">
    <citation type="journal article" date="2011" name="PLoS Genet.">
        <title>Caenorhabditis briggsae recombinant inbred line genotypes reveal inter-strain incompatibility and the evolution of recombination.</title>
        <authorList>
            <person name="Ross J.A."/>
            <person name="Koboldt D.C."/>
            <person name="Staisch J.E."/>
            <person name="Chamberlin H.M."/>
            <person name="Gupta B.P."/>
            <person name="Miller R.D."/>
            <person name="Baird S.E."/>
            <person name="Haag E.S."/>
        </authorList>
    </citation>
    <scope>NUCLEOTIDE SEQUENCE [LARGE SCALE GENOMIC DNA]</scope>
    <source>
        <strain evidence="5 6">AF16</strain>
    </source>
</reference>
<dbReference type="WormBase" id="CBG09976">
    <property type="protein sequence ID" value="CBP46083"/>
    <property type="gene ID" value="WBGene00031465"/>
    <property type="gene designation" value="Cbr-gcc-2"/>
</dbReference>
<dbReference type="CTD" id="8583640"/>
<dbReference type="RefSeq" id="XP_002641647.1">
    <property type="nucleotide sequence ID" value="XM_002641601.1"/>
</dbReference>
<dbReference type="FunCoup" id="A8XA28">
    <property type="interactions" value="1304"/>
</dbReference>
<evidence type="ECO:0000256" key="2">
    <source>
        <dbReference type="SAM" id="Coils"/>
    </source>
</evidence>
<dbReference type="SMART" id="SM00755">
    <property type="entry name" value="Grip"/>
    <property type="match status" value="1"/>
</dbReference>
<evidence type="ECO:0000256" key="3">
    <source>
        <dbReference type="SAM" id="MobiDB-lite"/>
    </source>
</evidence>
<evidence type="ECO:0000313" key="7">
    <source>
        <dbReference type="WormBase" id="CBG09976"/>
    </source>
</evidence>
<feature type="compositionally biased region" description="Polar residues" evidence="3">
    <location>
        <begin position="417"/>
        <end position="426"/>
    </location>
</feature>
<feature type="region of interest" description="Disordered" evidence="3">
    <location>
        <begin position="1"/>
        <end position="24"/>
    </location>
</feature>
<dbReference type="KEGG" id="cbr:CBG_09976"/>